<evidence type="ECO:0000256" key="4">
    <source>
        <dbReference type="ARBA" id="ARBA00023163"/>
    </source>
</evidence>
<evidence type="ECO:0000256" key="1">
    <source>
        <dbReference type="ARBA" id="ARBA00004123"/>
    </source>
</evidence>
<name>A0A0Q3JWU9_BRADI</name>
<dbReference type="RefSeq" id="XP_010228655.1">
    <property type="nucleotide sequence ID" value="XM_010230353.3"/>
</dbReference>
<dbReference type="PANTHER" id="PTHR31282">
    <property type="entry name" value="WRKY TRANSCRIPTION FACTOR 21-RELATED"/>
    <property type="match status" value="1"/>
</dbReference>
<dbReference type="Pfam" id="PF03106">
    <property type="entry name" value="WRKY"/>
    <property type="match status" value="1"/>
</dbReference>
<dbReference type="GO" id="GO:0006355">
    <property type="term" value="P:regulation of DNA-templated transcription"/>
    <property type="evidence" value="ECO:0000318"/>
    <property type="project" value="GO_Central"/>
</dbReference>
<dbReference type="InterPro" id="IPR003657">
    <property type="entry name" value="WRKY_dom"/>
</dbReference>
<protein>
    <recommendedName>
        <fullName evidence="7">WRKY domain-containing protein</fullName>
    </recommendedName>
</protein>
<evidence type="ECO:0000256" key="2">
    <source>
        <dbReference type="ARBA" id="ARBA00023015"/>
    </source>
</evidence>
<gene>
    <name evidence="9" type="primary">LOC100839062</name>
    <name evidence="8" type="ORF">BRADI_1g63220v3</name>
</gene>
<evidence type="ECO:0000259" key="7">
    <source>
        <dbReference type="PROSITE" id="PS50811"/>
    </source>
</evidence>
<dbReference type="PROSITE" id="PS50811">
    <property type="entry name" value="WRKY"/>
    <property type="match status" value="1"/>
</dbReference>
<keyword evidence="2" id="KW-0805">Transcription regulation</keyword>
<dbReference type="GO" id="GO:0005634">
    <property type="term" value="C:nucleus"/>
    <property type="evidence" value="ECO:0000318"/>
    <property type="project" value="GO_Central"/>
</dbReference>
<dbReference type="AlphaFoldDB" id="A0A0Q3JWU9"/>
<dbReference type="InterPro" id="IPR036576">
    <property type="entry name" value="WRKY_dom_sf"/>
</dbReference>
<dbReference type="SMART" id="SM00774">
    <property type="entry name" value="WRKY"/>
    <property type="match status" value="1"/>
</dbReference>
<feature type="region of interest" description="Disordered" evidence="6">
    <location>
        <begin position="80"/>
        <end position="110"/>
    </location>
</feature>
<sequence length="312" mass="32547">MCMASSGGAGRDVPAEKAAAAVNDLIEVREGAARLKILLQEQSSEWTELIDDMLGKLSSALSALDTGGAAAGASSADGVIRPTAAGESSGGRTRRRISYRRSQRSSGKRVTDTLVDGHVWRKYGQKEIQNSPHPRSYYRCTHKSDQGCNAKRQVQACEADPSKYAVTYYGEHTCSDYPSSTAPMIIVAAAADEDDDNLANNLVSFAQTLSPHQLAKEEGVVAASRMSSSWCTTSADDVFSSSADPFVQLAADELAAVVVGSAGRTSDAGLHGGGGGTAAGTDSFATSSPSSLGFRVGSLGTIGDDDFFLFDP</sequence>
<evidence type="ECO:0000313" key="10">
    <source>
        <dbReference type="Proteomes" id="UP000008810"/>
    </source>
</evidence>
<dbReference type="Gene3D" id="2.20.25.80">
    <property type="entry name" value="WRKY domain"/>
    <property type="match status" value="1"/>
</dbReference>
<dbReference type="GeneID" id="100839062"/>
<accession>A0A0Q3JWU9</accession>
<dbReference type="EMBL" id="CM000880">
    <property type="protein sequence ID" value="KQK21803.1"/>
    <property type="molecule type" value="Genomic_DNA"/>
</dbReference>
<keyword evidence="5" id="KW-0539">Nucleus</keyword>
<feature type="compositionally biased region" description="Basic residues" evidence="6">
    <location>
        <begin position="92"/>
        <end position="107"/>
    </location>
</feature>
<dbReference type="InterPro" id="IPR044810">
    <property type="entry name" value="WRKY_plant"/>
</dbReference>
<dbReference type="Gramene" id="KQK21803">
    <property type="protein sequence ID" value="KQK21803"/>
    <property type="gene ID" value="BRADI_1g63220v3"/>
</dbReference>
<keyword evidence="3" id="KW-0238">DNA-binding</keyword>
<reference evidence="9" key="3">
    <citation type="submission" date="2018-08" db="UniProtKB">
        <authorList>
            <consortium name="EnsemblPlants"/>
        </authorList>
    </citation>
    <scope>IDENTIFICATION</scope>
    <source>
        <strain evidence="9">cv. Bd21</strain>
    </source>
</reference>
<reference evidence="8 9" key="1">
    <citation type="journal article" date="2010" name="Nature">
        <title>Genome sequencing and analysis of the model grass Brachypodium distachyon.</title>
        <authorList>
            <consortium name="International Brachypodium Initiative"/>
        </authorList>
    </citation>
    <scope>NUCLEOTIDE SEQUENCE [LARGE SCALE GENOMIC DNA]</scope>
    <source>
        <strain evidence="8 9">Bd21</strain>
    </source>
</reference>
<proteinExistence type="predicted"/>
<evidence type="ECO:0000256" key="3">
    <source>
        <dbReference type="ARBA" id="ARBA00023125"/>
    </source>
</evidence>
<evidence type="ECO:0000256" key="6">
    <source>
        <dbReference type="SAM" id="MobiDB-lite"/>
    </source>
</evidence>
<evidence type="ECO:0000256" key="5">
    <source>
        <dbReference type="ARBA" id="ARBA00023242"/>
    </source>
</evidence>
<dbReference type="KEGG" id="bdi:100839062"/>
<feature type="domain" description="WRKY" evidence="7">
    <location>
        <begin position="109"/>
        <end position="172"/>
    </location>
</feature>
<dbReference type="FunCoup" id="A0A0Q3JWU9">
    <property type="interactions" value="649"/>
</dbReference>
<reference evidence="8" key="2">
    <citation type="submission" date="2017-06" db="EMBL/GenBank/DDBJ databases">
        <title>WGS assembly of Brachypodium distachyon.</title>
        <authorList>
            <consortium name="The International Brachypodium Initiative"/>
            <person name="Lucas S."/>
            <person name="Harmon-Smith M."/>
            <person name="Lail K."/>
            <person name="Tice H."/>
            <person name="Grimwood J."/>
            <person name="Bruce D."/>
            <person name="Barry K."/>
            <person name="Shu S."/>
            <person name="Lindquist E."/>
            <person name="Wang M."/>
            <person name="Pitluck S."/>
            <person name="Vogel J.P."/>
            <person name="Garvin D.F."/>
            <person name="Mockler T.C."/>
            <person name="Schmutz J."/>
            <person name="Rokhsar D."/>
            <person name="Bevan M.W."/>
        </authorList>
    </citation>
    <scope>NUCLEOTIDE SEQUENCE</scope>
    <source>
        <strain evidence="8">Bd21</strain>
    </source>
</reference>
<keyword evidence="4" id="KW-0804">Transcription</keyword>
<dbReference type="SUPFAM" id="SSF118290">
    <property type="entry name" value="WRKY DNA-binding domain"/>
    <property type="match status" value="1"/>
</dbReference>
<organism evidence="8">
    <name type="scientific">Brachypodium distachyon</name>
    <name type="common">Purple false brome</name>
    <name type="synonym">Trachynia distachya</name>
    <dbReference type="NCBI Taxonomy" id="15368"/>
    <lineage>
        <taxon>Eukaryota</taxon>
        <taxon>Viridiplantae</taxon>
        <taxon>Streptophyta</taxon>
        <taxon>Embryophyta</taxon>
        <taxon>Tracheophyta</taxon>
        <taxon>Spermatophyta</taxon>
        <taxon>Magnoliopsida</taxon>
        <taxon>Liliopsida</taxon>
        <taxon>Poales</taxon>
        <taxon>Poaceae</taxon>
        <taxon>BOP clade</taxon>
        <taxon>Pooideae</taxon>
        <taxon>Stipodae</taxon>
        <taxon>Brachypodieae</taxon>
        <taxon>Brachypodium</taxon>
    </lineage>
</organism>
<dbReference type="GO" id="GO:0000976">
    <property type="term" value="F:transcription cis-regulatory region binding"/>
    <property type="evidence" value="ECO:0000318"/>
    <property type="project" value="GO_Central"/>
</dbReference>
<evidence type="ECO:0000313" key="8">
    <source>
        <dbReference type="EMBL" id="KQK21803.1"/>
    </source>
</evidence>
<comment type="subcellular location">
    <subcellularLocation>
        <location evidence="1">Nucleus</location>
    </subcellularLocation>
</comment>
<keyword evidence="10" id="KW-1185">Reference proteome</keyword>
<evidence type="ECO:0000313" key="9">
    <source>
        <dbReference type="EnsemblPlants" id="KQK21803"/>
    </source>
</evidence>
<dbReference type="Proteomes" id="UP000008810">
    <property type="component" value="Chromosome 1"/>
</dbReference>
<dbReference type="EnsemblPlants" id="KQK21803">
    <property type="protein sequence ID" value="KQK21803"/>
    <property type="gene ID" value="BRADI_1g63220v3"/>
</dbReference>
<dbReference type="OrthoDB" id="2021064at2759"/>
<dbReference type="GO" id="GO:0003700">
    <property type="term" value="F:DNA-binding transcription factor activity"/>
    <property type="evidence" value="ECO:0000318"/>
    <property type="project" value="GO_Central"/>
</dbReference>